<feature type="domain" description="NACHT" evidence="1">
    <location>
        <begin position="102"/>
        <end position="273"/>
    </location>
</feature>
<dbReference type="Gene3D" id="3.40.50.300">
    <property type="entry name" value="P-loop containing nucleotide triphosphate hydrolases"/>
    <property type="match status" value="1"/>
</dbReference>
<proteinExistence type="predicted"/>
<evidence type="ECO:0000313" key="2">
    <source>
        <dbReference type="EMBL" id="WPJ97554.1"/>
    </source>
</evidence>
<evidence type="ECO:0000313" key="3">
    <source>
        <dbReference type="Proteomes" id="UP001324993"/>
    </source>
</evidence>
<evidence type="ECO:0000259" key="1">
    <source>
        <dbReference type="Pfam" id="PF05729"/>
    </source>
</evidence>
<dbReference type="SUPFAM" id="SSF52540">
    <property type="entry name" value="P-loop containing nucleoside triphosphate hydrolases"/>
    <property type="match status" value="2"/>
</dbReference>
<reference evidence="2 3" key="1">
    <citation type="submission" date="2023-11" db="EMBL/GenBank/DDBJ databases">
        <title>Coraliomargarita sp. nov., isolated from marine algae.</title>
        <authorList>
            <person name="Lee J.K."/>
            <person name="Baek J.H."/>
            <person name="Kim J.M."/>
            <person name="Choi D.G."/>
            <person name="Jeon C.O."/>
        </authorList>
    </citation>
    <scope>NUCLEOTIDE SEQUENCE [LARGE SCALE GENOMIC DNA]</scope>
    <source>
        <strain evidence="2 3">J2-16</strain>
    </source>
</reference>
<dbReference type="Pfam" id="PF05729">
    <property type="entry name" value="NACHT"/>
    <property type="match status" value="1"/>
</dbReference>
<gene>
    <name evidence="2" type="ORF">SH580_07500</name>
</gene>
<name>A0ABZ0RQN5_9BACT</name>
<dbReference type="EMBL" id="CP138858">
    <property type="protein sequence ID" value="WPJ97554.1"/>
    <property type="molecule type" value="Genomic_DNA"/>
</dbReference>
<accession>A0ABZ0RQN5</accession>
<protein>
    <submittedName>
        <fullName evidence="2">NACHT domain-containing protein</fullName>
    </submittedName>
</protein>
<keyword evidence="3" id="KW-1185">Reference proteome</keyword>
<sequence>MLEYVKVAITLVPIVRDIIKAQSGEKEFDIEDVDIQSSLEQHLREVSNWASRIQFFGMASAMDTDGTSVPLHFHTTPRRFRGKLLDEAVSDESQLLCGQSNILILGDPGAGKTTTIKRLAIRLLSPSKSEEDKFNCPLLIRMKDIGEDETISEHVIGKIGLTKFLKNDVSDLKKRKRYEFLTLSGKPVINQVASFMNKTGCVLLVDGLDETGLLNFSNYKNELSSLAGLLSNPSIVASCRSGDYDKTFEHFDVIEILPLDSPQIELIGRAWLGDRFDGFLDTVKQFPSEDLLDRPLILSQLLFLYSRQGDLPEQPSSIYSRLKKKGSCRYVCNEL</sequence>
<dbReference type="InterPro" id="IPR007111">
    <property type="entry name" value="NACHT_NTPase"/>
</dbReference>
<dbReference type="RefSeq" id="WP_319834396.1">
    <property type="nucleotide sequence ID" value="NZ_CP138858.1"/>
</dbReference>
<organism evidence="2 3">
    <name type="scientific">Coraliomargarita algicola</name>
    <dbReference type="NCBI Taxonomy" id="3092156"/>
    <lineage>
        <taxon>Bacteria</taxon>
        <taxon>Pseudomonadati</taxon>
        <taxon>Verrucomicrobiota</taxon>
        <taxon>Opitutia</taxon>
        <taxon>Puniceicoccales</taxon>
        <taxon>Coraliomargaritaceae</taxon>
        <taxon>Coraliomargarita</taxon>
    </lineage>
</organism>
<dbReference type="InterPro" id="IPR027417">
    <property type="entry name" value="P-loop_NTPase"/>
</dbReference>
<dbReference type="Proteomes" id="UP001324993">
    <property type="component" value="Chromosome"/>
</dbReference>